<reference evidence="2" key="1">
    <citation type="journal article" date="2024" name="Gigascience">
        <title>Chromosome-level genome of the poultry shaft louse Menopon gallinae provides insight into the host-switching and adaptive evolution of parasitic lice.</title>
        <authorList>
            <person name="Xu Y."/>
            <person name="Ma L."/>
            <person name="Liu S."/>
            <person name="Liang Y."/>
            <person name="Liu Q."/>
            <person name="He Z."/>
            <person name="Tian L."/>
            <person name="Duan Y."/>
            <person name="Cai W."/>
            <person name="Li H."/>
            <person name="Song F."/>
        </authorList>
    </citation>
    <scope>NUCLEOTIDE SEQUENCE</scope>
    <source>
        <strain evidence="2">Cailab_2023a</strain>
    </source>
</reference>
<gene>
    <name evidence="2" type="ORF">PYX00_005409</name>
</gene>
<comment type="caution">
    <text evidence="2">The sequence shown here is derived from an EMBL/GenBank/DDBJ whole genome shotgun (WGS) entry which is preliminary data.</text>
</comment>
<feature type="region of interest" description="Disordered" evidence="1">
    <location>
        <begin position="223"/>
        <end position="244"/>
    </location>
</feature>
<protein>
    <submittedName>
        <fullName evidence="2">Uncharacterized protein</fullName>
    </submittedName>
</protein>
<dbReference type="EMBL" id="JARGDH010000003">
    <property type="protein sequence ID" value="KAL0272446.1"/>
    <property type="molecule type" value="Genomic_DNA"/>
</dbReference>
<accession>A0AAW2HS32</accession>
<feature type="compositionally biased region" description="Polar residues" evidence="1">
    <location>
        <begin position="148"/>
        <end position="161"/>
    </location>
</feature>
<dbReference type="AlphaFoldDB" id="A0AAW2HS32"/>
<evidence type="ECO:0000313" key="2">
    <source>
        <dbReference type="EMBL" id="KAL0272446.1"/>
    </source>
</evidence>
<sequence>MDNHQGNIINLKTQTEQMLQNAVLITEMAMDLKERSLAGEKYVCYLRSLAVRAARAINAMKNSGKSFIVLAQKMANSAIKTMEMVPSGEASFQNLRIEYEKLLAILERELLDVDEHDASESISQEFGQFNLTALADKLRYLETKQKQSDPSFTPQPSNSRTFKPGEDEKYPENWSRESLIDLNNIVNLPPVPENIFIGLSPSRPVRSSSLSSLKSLRKVKLSLQRVAKDSSEDEEESGSEEMVRPVQHLFNVEIISKKEL</sequence>
<evidence type="ECO:0000256" key="1">
    <source>
        <dbReference type="SAM" id="MobiDB-lite"/>
    </source>
</evidence>
<proteinExistence type="predicted"/>
<organism evidence="2">
    <name type="scientific">Menopon gallinae</name>
    <name type="common">poultry shaft louse</name>
    <dbReference type="NCBI Taxonomy" id="328185"/>
    <lineage>
        <taxon>Eukaryota</taxon>
        <taxon>Metazoa</taxon>
        <taxon>Ecdysozoa</taxon>
        <taxon>Arthropoda</taxon>
        <taxon>Hexapoda</taxon>
        <taxon>Insecta</taxon>
        <taxon>Pterygota</taxon>
        <taxon>Neoptera</taxon>
        <taxon>Paraneoptera</taxon>
        <taxon>Psocodea</taxon>
        <taxon>Troctomorpha</taxon>
        <taxon>Phthiraptera</taxon>
        <taxon>Amblycera</taxon>
        <taxon>Menoponidae</taxon>
        <taxon>Menopon</taxon>
    </lineage>
</organism>
<name>A0AAW2HS32_9NEOP</name>
<feature type="region of interest" description="Disordered" evidence="1">
    <location>
        <begin position="145"/>
        <end position="171"/>
    </location>
</feature>